<comment type="subcellular location">
    <subcellularLocation>
        <location evidence="1">Membrane</location>
    </subcellularLocation>
</comment>
<dbReference type="CDD" id="cd06225">
    <property type="entry name" value="HAMP"/>
    <property type="match status" value="1"/>
</dbReference>
<keyword evidence="2" id="KW-0597">Phosphoprotein</keyword>
<feature type="domain" description="HAMP" evidence="7">
    <location>
        <begin position="171"/>
        <end position="223"/>
    </location>
</feature>
<dbReference type="InterPro" id="IPR003594">
    <property type="entry name" value="HATPase_dom"/>
</dbReference>
<evidence type="ECO:0000313" key="8">
    <source>
        <dbReference type="EMBL" id="RAI57965.1"/>
    </source>
</evidence>
<dbReference type="Gene3D" id="6.10.340.10">
    <property type="match status" value="1"/>
</dbReference>
<organism evidence="8 9">
    <name type="scientific">Roseicella frigidaeris</name>
    <dbReference type="NCBI Taxonomy" id="2230885"/>
    <lineage>
        <taxon>Bacteria</taxon>
        <taxon>Pseudomonadati</taxon>
        <taxon>Pseudomonadota</taxon>
        <taxon>Alphaproteobacteria</taxon>
        <taxon>Acetobacterales</taxon>
        <taxon>Roseomonadaceae</taxon>
        <taxon>Roseicella</taxon>
    </lineage>
</organism>
<dbReference type="Proteomes" id="UP000249065">
    <property type="component" value="Unassembled WGS sequence"/>
</dbReference>
<dbReference type="Pfam" id="PF02518">
    <property type="entry name" value="HATPase_c"/>
    <property type="match status" value="1"/>
</dbReference>
<keyword evidence="5" id="KW-0902">Two-component regulatory system</keyword>
<dbReference type="GO" id="GO:0046983">
    <property type="term" value="F:protein dimerization activity"/>
    <property type="evidence" value="ECO:0007669"/>
    <property type="project" value="InterPro"/>
</dbReference>
<name>A0A327M6A7_9PROT</name>
<accession>A0A327M6A7</accession>
<keyword evidence="3" id="KW-0808">Transferase</keyword>
<dbReference type="OrthoDB" id="9778496at2"/>
<dbReference type="GO" id="GO:0000155">
    <property type="term" value="F:phosphorelay sensor kinase activity"/>
    <property type="evidence" value="ECO:0007669"/>
    <property type="project" value="InterPro"/>
</dbReference>
<proteinExistence type="predicted"/>
<dbReference type="SUPFAM" id="SSF55874">
    <property type="entry name" value="ATPase domain of HSP90 chaperone/DNA topoisomerase II/histidine kinase"/>
    <property type="match status" value="1"/>
</dbReference>
<dbReference type="Pfam" id="PF07730">
    <property type="entry name" value="HisKA_3"/>
    <property type="match status" value="1"/>
</dbReference>
<dbReference type="Gene3D" id="1.20.5.1930">
    <property type="match status" value="1"/>
</dbReference>
<keyword evidence="9" id="KW-1185">Reference proteome</keyword>
<evidence type="ECO:0000313" key="9">
    <source>
        <dbReference type="Proteomes" id="UP000249065"/>
    </source>
</evidence>
<reference evidence="9" key="1">
    <citation type="submission" date="2018-06" db="EMBL/GenBank/DDBJ databases">
        <authorList>
            <person name="Khan S.A."/>
        </authorList>
    </citation>
    <scope>NUCLEOTIDE SEQUENCE [LARGE SCALE GENOMIC DNA]</scope>
    <source>
        <strain evidence="9">DB-1506</strain>
    </source>
</reference>
<dbReference type="AlphaFoldDB" id="A0A327M6A7"/>
<comment type="caution">
    <text evidence="8">The sequence shown here is derived from an EMBL/GenBank/DDBJ whole genome shotgun (WGS) entry which is preliminary data.</text>
</comment>
<evidence type="ECO:0000256" key="4">
    <source>
        <dbReference type="ARBA" id="ARBA00022777"/>
    </source>
</evidence>
<feature type="compositionally biased region" description="Basic and acidic residues" evidence="6">
    <location>
        <begin position="47"/>
        <end position="58"/>
    </location>
</feature>
<evidence type="ECO:0000256" key="6">
    <source>
        <dbReference type="SAM" id="MobiDB-lite"/>
    </source>
</evidence>
<dbReference type="InterPro" id="IPR003660">
    <property type="entry name" value="HAMP_dom"/>
</dbReference>
<dbReference type="Pfam" id="PF00672">
    <property type="entry name" value="HAMP"/>
    <property type="match status" value="1"/>
</dbReference>
<dbReference type="SMART" id="SM00387">
    <property type="entry name" value="HATPase_c"/>
    <property type="match status" value="1"/>
</dbReference>
<dbReference type="InterPro" id="IPR011712">
    <property type="entry name" value="Sig_transdc_His_kin_sub3_dim/P"/>
</dbReference>
<dbReference type="GO" id="GO:0016020">
    <property type="term" value="C:membrane"/>
    <property type="evidence" value="ECO:0007669"/>
    <property type="project" value="UniProtKB-SubCell"/>
</dbReference>
<dbReference type="InterPro" id="IPR050482">
    <property type="entry name" value="Sensor_HK_TwoCompSys"/>
</dbReference>
<dbReference type="PROSITE" id="PS50885">
    <property type="entry name" value="HAMP"/>
    <property type="match status" value="1"/>
</dbReference>
<dbReference type="CDD" id="cd16917">
    <property type="entry name" value="HATPase_UhpB-NarQ-NarX-like"/>
    <property type="match status" value="1"/>
</dbReference>
<dbReference type="Gene3D" id="3.30.565.10">
    <property type="entry name" value="Histidine kinase-like ATPase, C-terminal domain"/>
    <property type="match status" value="1"/>
</dbReference>
<evidence type="ECO:0000256" key="2">
    <source>
        <dbReference type="ARBA" id="ARBA00022553"/>
    </source>
</evidence>
<dbReference type="EMBL" id="QLIX01000012">
    <property type="protein sequence ID" value="RAI57965.1"/>
    <property type="molecule type" value="Genomic_DNA"/>
</dbReference>
<dbReference type="SMART" id="SM00304">
    <property type="entry name" value="HAMP"/>
    <property type="match status" value="1"/>
</dbReference>
<dbReference type="PANTHER" id="PTHR24421">
    <property type="entry name" value="NITRATE/NITRITE SENSOR PROTEIN NARX-RELATED"/>
    <property type="match status" value="1"/>
</dbReference>
<dbReference type="RefSeq" id="WP_111470848.1">
    <property type="nucleotide sequence ID" value="NZ_QLIX01000012.1"/>
</dbReference>
<dbReference type="InterPro" id="IPR036890">
    <property type="entry name" value="HATPase_C_sf"/>
</dbReference>
<evidence type="ECO:0000256" key="3">
    <source>
        <dbReference type="ARBA" id="ARBA00022679"/>
    </source>
</evidence>
<evidence type="ECO:0000256" key="1">
    <source>
        <dbReference type="ARBA" id="ARBA00004370"/>
    </source>
</evidence>
<keyword evidence="4 8" id="KW-0418">Kinase</keyword>
<feature type="region of interest" description="Disordered" evidence="6">
    <location>
        <begin position="47"/>
        <end position="66"/>
    </location>
</feature>
<protein>
    <submittedName>
        <fullName evidence="8">Histidine kinase</fullName>
    </submittedName>
</protein>
<sequence length="450" mass="47860">MSLRVRLITSILVVLLVSLAVGGLSAGWTATKSVRTEMQAALANGEKAVRNGEADRRAPAAAAPGPDRQVHLFDGNRHLRARLVDEAGQMRVASVPLEPRQPAPGWLVALVAPSLPPVEVPLEFGDRSGRMLLEADPRNEVAEVWGQLRDGLAALALFCALSAALVGFVVSRALRPLEDLSAALAAVGSEGFAVRLKPAGSPELVRLTEGFNAMMERLGRAERHNRRLHEQLVAVQEEERAELARDLHDEIGPFLFCVAVDAAAIEAAAQVGNHAEIPDSAAAIRRSVSHMQGHVRSMLGRLRPASPVEIGLAPALRNLVAFWQARRPGITFTLDVEVEEDGMEEAAKEVVYRVVQESVTNAVRHGQPGQVEISIRTGPEEQVITCISDDGVGLSATAVPGFGLAGLRDRLAARGGGLQVVTGPAGRGLQVTARLPRSERAEALRPPAAA</sequence>
<gene>
    <name evidence="8" type="ORF">DOO78_15885</name>
</gene>
<dbReference type="PANTHER" id="PTHR24421:SF58">
    <property type="entry name" value="SIGNAL TRANSDUCTION HISTIDINE-PROTEIN KINASE_PHOSPHATASE UHPB"/>
    <property type="match status" value="1"/>
</dbReference>
<evidence type="ECO:0000259" key="7">
    <source>
        <dbReference type="PROSITE" id="PS50885"/>
    </source>
</evidence>
<evidence type="ECO:0000256" key="5">
    <source>
        <dbReference type="ARBA" id="ARBA00023012"/>
    </source>
</evidence>